<keyword evidence="3" id="KW-1185">Reference proteome</keyword>
<sequence length="133" mass="15605">MKETHSLTPLTERMARRKLFTIGSEGRDGLFTTTGSSTKAKLVLSKEPEDWPRRVIGWKEKVSPLCRVVEIQSCRNEKAREEDREKDRERRGGSSIKAMEKLQDPTSRQTLHTYLRDYNKRRATEIITILYYM</sequence>
<dbReference type="EMBL" id="JAYRBN010000058">
    <property type="protein sequence ID" value="KAL2742075.1"/>
    <property type="molecule type" value="Genomic_DNA"/>
</dbReference>
<name>A0ABD2CB93_VESMC</name>
<evidence type="ECO:0000313" key="2">
    <source>
        <dbReference type="EMBL" id="KAL2742075.1"/>
    </source>
</evidence>
<dbReference type="Proteomes" id="UP001607303">
    <property type="component" value="Unassembled WGS sequence"/>
</dbReference>
<feature type="region of interest" description="Disordered" evidence="1">
    <location>
        <begin position="76"/>
        <end position="108"/>
    </location>
</feature>
<organism evidence="2 3">
    <name type="scientific">Vespula maculifrons</name>
    <name type="common">Eastern yellow jacket</name>
    <name type="synonym">Wasp</name>
    <dbReference type="NCBI Taxonomy" id="7453"/>
    <lineage>
        <taxon>Eukaryota</taxon>
        <taxon>Metazoa</taxon>
        <taxon>Ecdysozoa</taxon>
        <taxon>Arthropoda</taxon>
        <taxon>Hexapoda</taxon>
        <taxon>Insecta</taxon>
        <taxon>Pterygota</taxon>
        <taxon>Neoptera</taxon>
        <taxon>Endopterygota</taxon>
        <taxon>Hymenoptera</taxon>
        <taxon>Apocrita</taxon>
        <taxon>Aculeata</taxon>
        <taxon>Vespoidea</taxon>
        <taxon>Vespidae</taxon>
        <taxon>Vespinae</taxon>
        <taxon>Vespula</taxon>
    </lineage>
</organism>
<comment type="caution">
    <text evidence="2">The sequence shown here is derived from an EMBL/GenBank/DDBJ whole genome shotgun (WGS) entry which is preliminary data.</text>
</comment>
<proteinExistence type="predicted"/>
<accession>A0ABD2CB93</accession>
<evidence type="ECO:0000256" key="1">
    <source>
        <dbReference type="SAM" id="MobiDB-lite"/>
    </source>
</evidence>
<reference evidence="2 3" key="1">
    <citation type="journal article" date="2024" name="Ann. Entomol. Soc. Am.">
        <title>Genomic analyses of the southern and eastern yellowjacket wasps (Hymenoptera: Vespidae) reveal evolutionary signatures of social life.</title>
        <authorList>
            <person name="Catto M.A."/>
            <person name="Caine P.B."/>
            <person name="Orr S.E."/>
            <person name="Hunt B.G."/>
            <person name="Goodisman M.A.D."/>
        </authorList>
    </citation>
    <scope>NUCLEOTIDE SEQUENCE [LARGE SCALE GENOMIC DNA]</scope>
    <source>
        <strain evidence="2">232</strain>
        <tissue evidence="2">Head and thorax</tissue>
    </source>
</reference>
<feature type="compositionally biased region" description="Basic and acidic residues" evidence="1">
    <location>
        <begin position="76"/>
        <end position="103"/>
    </location>
</feature>
<evidence type="ECO:0000313" key="3">
    <source>
        <dbReference type="Proteomes" id="UP001607303"/>
    </source>
</evidence>
<protein>
    <submittedName>
        <fullName evidence="2">Uncharacterized protein</fullName>
    </submittedName>
</protein>
<dbReference type="AlphaFoldDB" id="A0ABD2CB93"/>
<gene>
    <name evidence="2" type="ORF">V1477_009704</name>
</gene>